<dbReference type="Gene3D" id="3.40.50.2000">
    <property type="entry name" value="Glycogen Phosphorylase B"/>
    <property type="match status" value="2"/>
</dbReference>
<dbReference type="CDD" id="cd03801">
    <property type="entry name" value="GT4_PimA-like"/>
    <property type="match status" value="1"/>
</dbReference>
<dbReference type="Proteomes" id="UP000192042">
    <property type="component" value="Chromosome I"/>
</dbReference>
<reference evidence="1 2" key="1">
    <citation type="submission" date="2017-03" db="EMBL/GenBank/DDBJ databases">
        <authorList>
            <person name="Afonso C.L."/>
            <person name="Miller P.J."/>
            <person name="Scott M.A."/>
            <person name="Spackman E."/>
            <person name="Goraichik I."/>
            <person name="Dimitrov K.M."/>
            <person name="Suarez D.L."/>
            <person name="Swayne D.E."/>
        </authorList>
    </citation>
    <scope>NUCLEOTIDE SEQUENCE [LARGE SCALE GENOMIC DNA]</scope>
    <source>
        <strain evidence="1">Genome sequencing of Nitrospira japonica strain NJ11</strain>
    </source>
</reference>
<dbReference type="EMBL" id="LT828648">
    <property type="protein sequence ID" value="SLM49971.1"/>
    <property type="molecule type" value="Genomic_DNA"/>
</dbReference>
<dbReference type="Pfam" id="PF13692">
    <property type="entry name" value="Glyco_trans_1_4"/>
    <property type="match status" value="1"/>
</dbReference>
<evidence type="ECO:0000313" key="1">
    <source>
        <dbReference type="EMBL" id="SLM49971.1"/>
    </source>
</evidence>
<organism evidence="1 2">
    <name type="scientific">Nitrospira japonica</name>
    <dbReference type="NCBI Taxonomy" id="1325564"/>
    <lineage>
        <taxon>Bacteria</taxon>
        <taxon>Pseudomonadati</taxon>
        <taxon>Nitrospirota</taxon>
        <taxon>Nitrospiria</taxon>
        <taxon>Nitrospirales</taxon>
        <taxon>Nitrospiraceae</taxon>
        <taxon>Nitrospira</taxon>
    </lineage>
</organism>
<keyword evidence="2" id="KW-1185">Reference proteome</keyword>
<name>A0A1W1IAN3_9BACT</name>
<accession>A0A1W1IAN3</accession>
<dbReference type="GO" id="GO:0016757">
    <property type="term" value="F:glycosyltransferase activity"/>
    <property type="evidence" value="ECO:0007669"/>
    <property type="project" value="TreeGrafter"/>
</dbReference>
<dbReference type="PANTHER" id="PTHR45947">
    <property type="entry name" value="SULFOQUINOVOSYL TRANSFERASE SQD2"/>
    <property type="match status" value="1"/>
</dbReference>
<dbReference type="RefSeq" id="WP_080888139.1">
    <property type="nucleotide sequence ID" value="NZ_LT828648.1"/>
</dbReference>
<sequence length="395" mass="43906">MNILVLHSELGVLRGGGENFTRNLFSAFSTRGHRVTAAFVANPSGQYPFSLPPGVTPIPLAGWWSRQFGQAQLLSIGSWIPSTSLLKHQWDRMRGGICWRIHRWHESRFQRRAEHVFANRWAEFDAIYVHGSSKLARLASRFRPTVLRLPGPVSQELAPVLRQVHAVCANGDALVQIRTFLGDHAIEIPLGVDSRTFFPNSRSVRQSLGWAEECSVIGYVGRLIHIKGVDLLATAFREVARVSPHARLLIVGSGEEESAIRAILRCELARGLVHLEPDVPHGRLADWYRAMDLLVMPSRYENFSNAIVEALACGIPFLGSDVGGNKLLAEAGCGHLFEQQSHDSLTSCLRKLMADRATLKLNGAFGVEYVRTHYSWAASAERLEHVLTSRLGVKE</sequence>
<gene>
    <name evidence="1" type="ORF">NSJP_3804</name>
</gene>
<dbReference type="SUPFAM" id="SSF53756">
    <property type="entry name" value="UDP-Glycosyltransferase/glycogen phosphorylase"/>
    <property type="match status" value="1"/>
</dbReference>
<dbReference type="PANTHER" id="PTHR45947:SF3">
    <property type="entry name" value="SULFOQUINOVOSYL TRANSFERASE SQD2"/>
    <property type="match status" value="1"/>
</dbReference>
<dbReference type="OrthoDB" id="9804196at2"/>
<dbReference type="InterPro" id="IPR050194">
    <property type="entry name" value="Glycosyltransferase_grp1"/>
</dbReference>
<dbReference type="KEGG" id="nja:NSJP_3804"/>
<proteinExistence type="predicted"/>
<dbReference type="STRING" id="1325564.NSJP_3804"/>
<protein>
    <submittedName>
        <fullName evidence="1">Uncharacterized protein</fullName>
    </submittedName>
</protein>
<evidence type="ECO:0000313" key="2">
    <source>
        <dbReference type="Proteomes" id="UP000192042"/>
    </source>
</evidence>
<dbReference type="AlphaFoldDB" id="A0A1W1IAN3"/>